<evidence type="ECO:0000313" key="2">
    <source>
        <dbReference type="EMBL" id="CAB4316476.1"/>
    </source>
</evidence>
<sequence length="157" mass="17864">MGKPWSAFHFQLCVISIFSLLNPCKFNIPIVAVPMFLSAVPIPDLILPNNIIFSPTHGNFKENNPSKTPAQTSVFFSIPHYHLSNKTEREREYAPNDPNGPGEPPGYVTLLWELLWKMKDMKGCFKACKRYLSKVICPYNFGTKEYSNKSCGYNEVI</sequence>
<dbReference type="AlphaFoldDB" id="A0A6J5XRC1"/>
<dbReference type="Proteomes" id="UP000507245">
    <property type="component" value="Unassembled WGS sequence"/>
</dbReference>
<gene>
    <name evidence="2" type="ORF">ORAREDHAP_LOCUS42035</name>
</gene>
<keyword evidence="1" id="KW-0732">Signal</keyword>
<feature type="chain" id="PRO_5026667378" description="Prolamin-like domain-containing protein" evidence="1">
    <location>
        <begin position="24"/>
        <end position="157"/>
    </location>
</feature>
<dbReference type="EMBL" id="CAEKKB010000007">
    <property type="protein sequence ID" value="CAB4316476.1"/>
    <property type="molecule type" value="Genomic_DNA"/>
</dbReference>
<reference evidence="3" key="1">
    <citation type="journal article" date="2020" name="Genome Biol.">
        <title>Gamete binning: chromosome-level and haplotype-resolved genome assembly enabled by high-throughput single-cell sequencing of gamete genomes.</title>
        <authorList>
            <person name="Campoy J.A."/>
            <person name="Sun H."/>
            <person name="Goel M."/>
            <person name="Jiao W.-B."/>
            <person name="Folz-Donahue K."/>
            <person name="Wang N."/>
            <person name="Rubio M."/>
            <person name="Liu C."/>
            <person name="Kukat C."/>
            <person name="Ruiz D."/>
            <person name="Huettel B."/>
            <person name="Schneeberger K."/>
        </authorList>
    </citation>
    <scope>NUCLEOTIDE SEQUENCE [LARGE SCALE GENOMIC DNA]</scope>
    <source>
        <strain evidence="3">cv. Rojo Pasion</strain>
    </source>
</reference>
<proteinExistence type="predicted"/>
<protein>
    <recommendedName>
        <fullName evidence="4">Prolamin-like domain-containing protein</fullName>
    </recommendedName>
</protein>
<name>A0A6J5XRC1_PRUAR</name>
<evidence type="ECO:0008006" key="4">
    <source>
        <dbReference type="Google" id="ProtNLM"/>
    </source>
</evidence>
<organism evidence="2 3">
    <name type="scientific">Prunus armeniaca</name>
    <name type="common">Apricot</name>
    <name type="synonym">Armeniaca vulgaris</name>
    <dbReference type="NCBI Taxonomy" id="36596"/>
    <lineage>
        <taxon>Eukaryota</taxon>
        <taxon>Viridiplantae</taxon>
        <taxon>Streptophyta</taxon>
        <taxon>Embryophyta</taxon>
        <taxon>Tracheophyta</taxon>
        <taxon>Spermatophyta</taxon>
        <taxon>Magnoliopsida</taxon>
        <taxon>eudicotyledons</taxon>
        <taxon>Gunneridae</taxon>
        <taxon>Pentapetalae</taxon>
        <taxon>rosids</taxon>
        <taxon>fabids</taxon>
        <taxon>Rosales</taxon>
        <taxon>Rosaceae</taxon>
        <taxon>Amygdaloideae</taxon>
        <taxon>Amygdaleae</taxon>
        <taxon>Prunus</taxon>
    </lineage>
</organism>
<keyword evidence="3" id="KW-1185">Reference proteome</keyword>
<accession>A0A6J5XRC1</accession>
<evidence type="ECO:0000313" key="3">
    <source>
        <dbReference type="Proteomes" id="UP000507245"/>
    </source>
</evidence>
<feature type="signal peptide" evidence="1">
    <location>
        <begin position="1"/>
        <end position="23"/>
    </location>
</feature>
<evidence type="ECO:0000256" key="1">
    <source>
        <dbReference type="SAM" id="SignalP"/>
    </source>
</evidence>